<accession>A0A540X8X7</accession>
<gene>
    <name evidence="3" type="ORF">FJV41_02235</name>
</gene>
<keyword evidence="2" id="KW-0812">Transmembrane</keyword>
<evidence type="ECO:0000256" key="2">
    <source>
        <dbReference type="SAM" id="Phobius"/>
    </source>
</evidence>
<feature type="region of interest" description="Disordered" evidence="1">
    <location>
        <begin position="33"/>
        <end position="52"/>
    </location>
</feature>
<reference evidence="3 4" key="1">
    <citation type="submission" date="2019-06" db="EMBL/GenBank/DDBJ databases">
        <authorList>
            <person name="Livingstone P."/>
            <person name="Whitworth D."/>
        </authorList>
    </citation>
    <scope>NUCLEOTIDE SEQUENCE [LARGE SCALE GENOMIC DNA]</scope>
    <source>
        <strain evidence="3 4">AM401</strain>
    </source>
</reference>
<dbReference type="Proteomes" id="UP000315369">
    <property type="component" value="Unassembled WGS sequence"/>
</dbReference>
<keyword evidence="4" id="KW-1185">Reference proteome</keyword>
<keyword evidence="2" id="KW-0472">Membrane</keyword>
<dbReference type="AlphaFoldDB" id="A0A540X8X7"/>
<evidence type="ECO:0000313" key="4">
    <source>
        <dbReference type="Proteomes" id="UP000315369"/>
    </source>
</evidence>
<sequence>MAKGGQTPEQPGSPEVRAAWARKEAGDVAGARREAERLLAGSPTPEDRAEAEELLRRTATPKALFGFALLAAAVFVVLLLLALTRYA</sequence>
<organism evidence="3 4">
    <name type="scientific">Myxococcus llanfairpwllgwyngyllgogerychwyrndrobwllllantysiliogogogochensis</name>
    <dbReference type="NCBI Taxonomy" id="2590453"/>
    <lineage>
        <taxon>Bacteria</taxon>
        <taxon>Pseudomonadati</taxon>
        <taxon>Myxococcota</taxon>
        <taxon>Myxococcia</taxon>
        <taxon>Myxococcales</taxon>
        <taxon>Cystobacterineae</taxon>
        <taxon>Myxococcaceae</taxon>
        <taxon>Myxococcus</taxon>
    </lineage>
</organism>
<name>A0A540X8X7_9BACT</name>
<dbReference type="RefSeq" id="WP_141640714.1">
    <property type="nucleotide sequence ID" value="NZ_VIFM01000005.1"/>
</dbReference>
<keyword evidence="2" id="KW-1133">Transmembrane helix</keyword>
<evidence type="ECO:0000313" key="3">
    <source>
        <dbReference type="EMBL" id="TQF17629.1"/>
    </source>
</evidence>
<comment type="caution">
    <text evidence="3">The sequence shown here is derived from an EMBL/GenBank/DDBJ whole genome shotgun (WGS) entry which is preliminary data.</text>
</comment>
<evidence type="ECO:0000256" key="1">
    <source>
        <dbReference type="SAM" id="MobiDB-lite"/>
    </source>
</evidence>
<feature type="transmembrane region" description="Helical" evidence="2">
    <location>
        <begin position="63"/>
        <end position="83"/>
    </location>
</feature>
<protein>
    <submittedName>
        <fullName evidence="3">Molecular chaperone DnaJ</fullName>
    </submittedName>
</protein>
<dbReference type="EMBL" id="VIFM01000005">
    <property type="protein sequence ID" value="TQF17629.1"/>
    <property type="molecule type" value="Genomic_DNA"/>
</dbReference>
<proteinExistence type="predicted"/>